<dbReference type="GO" id="GO:0005737">
    <property type="term" value="C:cytoplasm"/>
    <property type="evidence" value="ECO:0007669"/>
    <property type="project" value="UniProtKB-SubCell"/>
</dbReference>
<sequence>MPEIRLAFKAGRAFRRDGTNFVDPSPTKGAVILQNGDDDLLHFQWKNRVTNEIEEDLILFPSDASFVKVSQSAWGRTFVLKFSSSDQRHFFWMQDADTNRDAEFVMNVNRLLADPSDDPVWLPSLGTSAGPNAASGSNTPADISPEQRDQITPRTHQASIPSLASRPPIPSLARNSSTDHCVTAVPCRGPQPRPSFQDWATRWPRSRFRITRRSRSQRRGVLESRPRTGRT</sequence>
<dbReference type="Proteomes" id="UP000813824">
    <property type="component" value="Unassembled WGS sequence"/>
</dbReference>
<feature type="compositionally biased region" description="Polar residues" evidence="6">
    <location>
        <begin position="152"/>
        <end position="162"/>
    </location>
</feature>
<feature type="region of interest" description="Disordered" evidence="6">
    <location>
        <begin position="210"/>
        <end position="231"/>
    </location>
</feature>
<dbReference type="GO" id="GO:0070628">
    <property type="term" value="F:proteasome binding"/>
    <property type="evidence" value="ECO:0007669"/>
    <property type="project" value="TreeGrafter"/>
</dbReference>
<evidence type="ECO:0000259" key="7">
    <source>
        <dbReference type="PROSITE" id="PS51917"/>
    </source>
</evidence>
<keyword evidence="9" id="KW-1185">Reference proteome</keyword>
<dbReference type="Gene3D" id="2.30.29.70">
    <property type="entry name" value="Proteasomal ubiquitin receptor Rpn13/ADRM1"/>
    <property type="match status" value="1"/>
</dbReference>
<evidence type="ECO:0000313" key="8">
    <source>
        <dbReference type="EMBL" id="KAH8104634.1"/>
    </source>
</evidence>
<feature type="region of interest" description="Disordered" evidence="6">
    <location>
        <begin position="122"/>
        <end position="176"/>
    </location>
</feature>
<dbReference type="AlphaFoldDB" id="A0A8K0UWS9"/>
<dbReference type="FunFam" id="2.30.29.70:FF:000001">
    <property type="entry name" value="Proteasomal ubiquitin receptor ADRM1"/>
    <property type="match status" value="1"/>
</dbReference>
<organism evidence="8 9">
    <name type="scientific">Cristinia sonorae</name>
    <dbReference type="NCBI Taxonomy" id="1940300"/>
    <lineage>
        <taxon>Eukaryota</taxon>
        <taxon>Fungi</taxon>
        <taxon>Dikarya</taxon>
        <taxon>Basidiomycota</taxon>
        <taxon>Agaricomycotina</taxon>
        <taxon>Agaricomycetes</taxon>
        <taxon>Agaricomycetidae</taxon>
        <taxon>Agaricales</taxon>
        <taxon>Pleurotineae</taxon>
        <taxon>Stephanosporaceae</taxon>
        <taxon>Cristinia</taxon>
    </lineage>
</organism>
<keyword evidence="5" id="KW-0539">Nucleus</keyword>
<dbReference type="PANTHER" id="PTHR12225:SF0">
    <property type="entry name" value="PROTEASOMAL UBIQUITIN RECEPTOR ADRM1"/>
    <property type="match status" value="1"/>
</dbReference>
<evidence type="ECO:0000256" key="4">
    <source>
        <dbReference type="ARBA" id="ARBA00022942"/>
    </source>
</evidence>
<comment type="caution">
    <text evidence="8">The sequence shown here is derived from an EMBL/GenBank/DDBJ whole genome shotgun (WGS) entry which is preliminary data.</text>
</comment>
<dbReference type="InterPro" id="IPR006773">
    <property type="entry name" value="Rpn13/ADRM1"/>
</dbReference>
<name>A0A8K0UWS9_9AGAR</name>
<evidence type="ECO:0000256" key="6">
    <source>
        <dbReference type="SAM" id="MobiDB-lite"/>
    </source>
</evidence>
<dbReference type="Pfam" id="PF04683">
    <property type="entry name" value="Rpn13_ADRM1_Pru"/>
    <property type="match status" value="1"/>
</dbReference>
<evidence type="ECO:0000256" key="3">
    <source>
        <dbReference type="ARBA" id="ARBA00022490"/>
    </source>
</evidence>
<dbReference type="InterPro" id="IPR038633">
    <property type="entry name" value="Rpn13/ADRM1_Pru_sf"/>
</dbReference>
<dbReference type="CDD" id="cd13314">
    <property type="entry name" value="PH_Rpn13"/>
    <property type="match status" value="1"/>
</dbReference>
<dbReference type="EMBL" id="JAEVFJ010000005">
    <property type="protein sequence ID" value="KAH8104634.1"/>
    <property type="molecule type" value="Genomic_DNA"/>
</dbReference>
<feature type="compositionally biased region" description="Polar residues" evidence="6">
    <location>
        <begin position="125"/>
        <end position="141"/>
    </location>
</feature>
<feature type="compositionally biased region" description="Basic and acidic residues" evidence="6">
    <location>
        <begin position="220"/>
        <end position="231"/>
    </location>
</feature>
<dbReference type="GO" id="GO:0008541">
    <property type="term" value="C:proteasome regulatory particle, lid subcomplex"/>
    <property type="evidence" value="ECO:0007669"/>
    <property type="project" value="TreeGrafter"/>
</dbReference>
<evidence type="ECO:0000313" key="9">
    <source>
        <dbReference type="Proteomes" id="UP000813824"/>
    </source>
</evidence>
<dbReference type="OrthoDB" id="340431at2759"/>
<dbReference type="GO" id="GO:0005634">
    <property type="term" value="C:nucleus"/>
    <property type="evidence" value="ECO:0007669"/>
    <property type="project" value="UniProtKB-SubCell"/>
</dbReference>
<dbReference type="PROSITE" id="PS51917">
    <property type="entry name" value="PRU"/>
    <property type="match status" value="1"/>
</dbReference>
<comment type="subcellular location">
    <subcellularLocation>
        <location evidence="2">Cytoplasm</location>
    </subcellularLocation>
    <subcellularLocation>
        <location evidence="1">Nucleus</location>
    </subcellularLocation>
</comment>
<keyword evidence="4" id="KW-0647">Proteasome</keyword>
<gene>
    <name evidence="8" type="ORF">BXZ70DRAFT_599690</name>
</gene>
<feature type="domain" description="Pru" evidence="7">
    <location>
        <begin position="1"/>
        <end position="115"/>
    </location>
</feature>
<dbReference type="GO" id="GO:0061133">
    <property type="term" value="F:endopeptidase activator activity"/>
    <property type="evidence" value="ECO:0007669"/>
    <property type="project" value="TreeGrafter"/>
</dbReference>
<evidence type="ECO:0000256" key="2">
    <source>
        <dbReference type="ARBA" id="ARBA00004496"/>
    </source>
</evidence>
<reference evidence="8" key="1">
    <citation type="journal article" date="2021" name="New Phytol.">
        <title>Evolutionary innovations through gain and loss of genes in the ectomycorrhizal Boletales.</title>
        <authorList>
            <person name="Wu G."/>
            <person name="Miyauchi S."/>
            <person name="Morin E."/>
            <person name="Kuo A."/>
            <person name="Drula E."/>
            <person name="Varga T."/>
            <person name="Kohler A."/>
            <person name="Feng B."/>
            <person name="Cao Y."/>
            <person name="Lipzen A."/>
            <person name="Daum C."/>
            <person name="Hundley H."/>
            <person name="Pangilinan J."/>
            <person name="Johnson J."/>
            <person name="Barry K."/>
            <person name="LaButti K."/>
            <person name="Ng V."/>
            <person name="Ahrendt S."/>
            <person name="Min B."/>
            <person name="Choi I.G."/>
            <person name="Park H."/>
            <person name="Plett J.M."/>
            <person name="Magnuson J."/>
            <person name="Spatafora J.W."/>
            <person name="Nagy L.G."/>
            <person name="Henrissat B."/>
            <person name="Grigoriev I.V."/>
            <person name="Yang Z.L."/>
            <person name="Xu J."/>
            <person name="Martin F.M."/>
        </authorList>
    </citation>
    <scope>NUCLEOTIDE SEQUENCE</scope>
    <source>
        <strain evidence="8">KKN 215</strain>
    </source>
</reference>
<evidence type="ECO:0000256" key="1">
    <source>
        <dbReference type="ARBA" id="ARBA00004123"/>
    </source>
</evidence>
<proteinExistence type="predicted"/>
<dbReference type="InterPro" id="IPR044868">
    <property type="entry name" value="Rpn13/ADRM1_Pru"/>
</dbReference>
<protein>
    <submittedName>
        <fullName evidence="8">Adhesion regulating molecule</fullName>
    </submittedName>
</protein>
<evidence type="ECO:0000256" key="5">
    <source>
        <dbReference type="ARBA" id="ARBA00023242"/>
    </source>
</evidence>
<keyword evidence="3" id="KW-0963">Cytoplasm</keyword>
<dbReference type="PANTHER" id="PTHR12225">
    <property type="entry name" value="ADHESION REGULATING MOLECULE 1 110 KDA CELL MEMBRANE GLYCOPROTEIN"/>
    <property type="match status" value="1"/>
</dbReference>
<accession>A0A8K0UWS9</accession>